<name>A0A5M3MUP6_CONPW</name>
<dbReference type="GeneID" id="19210163"/>
<evidence type="ECO:0000313" key="2">
    <source>
        <dbReference type="Proteomes" id="UP000053558"/>
    </source>
</evidence>
<organism evidence="1 2">
    <name type="scientific">Coniophora puteana (strain RWD-64-598)</name>
    <name type="common">Brown rot fungus</name>
    <dbReference type="NCBI Taxonomy" id="741705"/>
    <lineage>
        <taxon>Eukaryota</taxon>
        <taxon>Fungi</taxon>
        <taxon>Dikarya</taxon>
        <taxon>Basidiomycota</taxon>
        <taxon>Agaricomycotina</taxon>
        <taxon>Agaricomycetes</taxon>
        <taxon>Agaricomycetidae</taxon>
        <taxon>Boletales</taxon>
        <taxon>Coniophorineae</taxon>
        <taxon>Coniophoraceae</taxon>
        <taxon>Coniophora</taxon>
    </lineage>
</organism>
<evidence type="ECO:0000313" key="1">
    <source>
        <dbReference type="EMBL" id="EIW82843.1"/>
    </source>
</evidence>
<dbReference type="EMBL" id="JH711576">
    <property type="protein sequence ID" value="EIW82843.1"/>
    <property type="molecule type" value="Genomic_DNA"/>
</dbReference>
<proteinExistence type="predicted"/>
<gene>
    <name evidence="1" type="ORF">CONPUDRAFT_81010</name>
</gene>
<comment type="caution">
    <text evidence="1">The sequence shown here is derived from an EMBL/GenBank/DDBJ whole genome shotgun (WGS) entry which is preliminary data.</text>
</comment>
<dbReference type="Proteomes" id="UP000053558">
    <property type="component" value="Unassembled WGS sequence"/>
</dbReference>
<reference evidence="2" key="1">
    <citation type="journal article" date="2012" name="Science">
        <title>The Paleozoic origin of enzymatic lignin decomposition reconstructed from 31 fungal genomes.</title>
        <authorList>
            <person name="Floudas D."/>
            <person name="Binder M."/>
            <person name="Riley R."/>
            <person name="Barry K."/>
            <person name="Blanchette R.A."/>
            <person name="Henrissat B."/>
            <person name="Martinez A.T."/>
            <person name="Otillar R."/>
            <person name="Spatafora J.W."/>
            <person name="Yadav J.S."/>
            <person name="Aerts A."/>
            <person name="Benoit I."/>
            <person name="Boyd A."/>
            <person name="Carlson A."/>
            <person name="Copeland A."/>
            <person name="Coutinho P.M."/>
            <person name="de Vries R.P."/>
            <person name="Ferreira P."/>
            <person name="Findley K."/>
            <person name="Foster B."/>
            <person name="Gaskell J."/>
            <person name="Glotzer D."/>
            <person name="Gorecki P."/>
            <person name="Heitman J."/>
            <person name="Hesse C."/>
            <person name="Hori C."/>
            <person name="Igarashi K."/>
            <person name="Jurgens J.A."/>
            <person name="Kallen N."/>
            <person name="Kersten P."/>
            <person name="Kohler A."/>
            <person name="Kuees U."/>
            <person name="Kumar T.K.A."/>
            <person name="Kuo A."/>
            <person name="LaButti K."/>
            <person name="Larrondo L.F."/>
            <person name="Lindquist E."/>
            <person name="Ling A."/>
            <person name="Lombard V."/>
            <person name="Lucas S."/>
            <person name="Lundell T."/>
            <person name="Martin R."/>
            <person name="McLaughlin D.J."/>
            <person name="Morgenstern I."/>
            <person name="Morin E."/>
            <person name="Murat C."/>
            <person name="Nagy L.G."/>
            <person name="Nolan M."/>
            <person name="Ohm R.A."/>
            <person name="Patyshakuliyeva A."/>
            <person name="Rokas A."/>
            <person name="Ruiz-Duenas F.J."/>
            <person name="Sabat G."/>
            <person name="Salamov A."/>
            <person name="Samejima M."/>
            <person name="Schmutz J."/>
            <person name="Slot J.C."/>
            <person name="St John F."/>
            <person name="Stenlid J."/>
            <person name="Sun H."/>
            <person name="Sun S."/>
            <person name="Syed K."/>
            <person name="Tsang A."/>
            <person name="Wiebenga A."/>
            <person name="Young D."/>
            <person name="Pisabarro A."/>
            <person name="Eastwood D.C."/>
            <person name="Martin F."/>
            <person name="Cullen D."/>
            <person name="Grigoriev I.V."/>
            <person name="Hibbett D.S."/>
        </authorList>
    </citation>
    <scope>NUCLEOTIDE SEQUENCE [LARGE SCALE GENOMIC DNA]</scope>
    <source>
        <strain evidence="2">RWD-64-598 SS2</strain>
    </source>
</reference>
<dbReference type="KEGG" id="cput:CONPUDRAFT_81010"/>
<feature type="non-terminal residue" evidence="1">
    <location>
        <position position="91"/>
    </location>
</feature>
<protein>
    <submittedName>
        <fullName evidence="1">Uncharacterized protein</fullName>
    </submittedName>
</protein>
<keyword evidence="2" id="KW-1185">Reference proteome</keyword>
<accession>A0A5M3MUP6</accession>
<dbReference type="AlphaFoldDB" id="A0A5M3MUP6"/>
<sequence length="91" mass="10070">MKSYRRYADITEMRTNESSGPTHRTISWLVGMGAQKNTWAGPQTEMRQHVANSGDGREDLGYGPESAAERLQEEANANAKLGYASNTTYSL</sequence>
<dbReference type="RefSeq" id="XP_007766505.1">
    <property type="nucleotide sequence ID" value="XM_007768315.1"/>
</dbReference>